<evidence type="ECO:0000313" key="4">
    <source>
        <dbReference type="EMBL" id="KAE9271580.1"/>
    </source>
</evidence>
<dbReference type="Proteomes" id="UP000433483">
    <property type="component" value="Unassembled WGS sequence"/>
</dbReference>
<sequence length="54" mass="5711">MWCSKSCRRALSASTTAAEAASSSSIACRQVSSAACMVRGKVWPELEALCQETV</sequence>
<evidence type="ECO:0000313" key="6">
    <source>
        <dbReference type="Proteomes" id="UP000437068"/>
    </source>
</evidence>
<comment type="caution">
    <text evidence="3">The sequence shown here is derived from an EMBL/GenBank/DDBJ whole genome shotgun (WGS) entry which is preliminary data.</text>
</comment>
<dbReference type="Proteomes" id="UP000437068">
    <property type="component" value="Unassembled WGS sequence"/>
</dbReference>
<dbReference type="EMBL" id="QXGE01004193">
    <property type="protein sequence ID" value="KAE9271580.1"/>
    <property type="molecule type" value="Genomic_DNA"/>
</dbReference>
<evidence type="ECO:0000313" key="7">
    <source>
        <dbReference type="Proteomes" id="UP000440367"/>
    </source>
</evidence>
<evidence type="ECO:0000313" key="8">
    <source>
        <dbReference type="Proteomes" id="UP000441208"/>
    </source>
</evidence>
<organism evidence="3 7">
    <name type="scientific">Phytophthora fragariae</name>
    <dbReference type="NCBI Taxonomy" id="53985"/>
    <lineage>
        <taxon>Eukaryota</taxon>
        <taxon>Sar</taxon>
        <taxon>Stramenopiles</taxon>
        <taxon>Oomycota</taxon>
        <taxon>Peronosporomycetes</taxon>
        <taxon>Peronosporales</taxon>
        <taxon>Peronosporaceae</taxon>
        <taxon>Phytophthora</taxon>
    </lineage>
</organism>
<dbReference type="AlphaFoldDB" id="A0A6A3VYI1"/>
<gene>
    <name evidence="4" type="ORF">PF001_g28318</name>
    <name evidence="3" type="ORF">PF002_g28766</name>
    <name evidence="2" type="ORF">PF005_g29096</name>
    <name evidence="1" type="ORF">PF007_g28717</name>
</gene>
<accession>A0A6A3VYI1</accession>
<evidence type="ECO:0000313" key="2">
    <source>
        <dbReference type="EMBL" id="KAE9166695.1"/>
    </source>
</evidence>
<dbReference type="EMBL" id="QXFZ01004080">
    <property type="protein sequence ID" value="KAE9065817.1"/>
    <property type="molecule type" value="Genomic_DNA"/>
</dbReference>
<dbReference type="EMBL" id="QXGB01004315">
    <property type="protein sequence ID" value="KAE9166695.1"/>
    <property type="molecule type" value="Genomic_DNA"/>
</dbReference>
<dbReference type="EMBL" id="QXGD01003650">
    <property type="protein sequence ID" value="KAE9175543.1"/>
    <property type="molecule type" value="Genomic_DNA"/>
</dbReference>
<reference evidence="5 6" key="1">
    <citation type="submission" date="2018-08" db="EMBL/GenBank/DDBJ databases">
        <title>Genomic investigation of the strawberry pathogen Phytophthora fragariae indicates pathogenicity is determined by transcriptional variation in three key races.</title>
        <authorList>
            <person name="Adams T.M."/>
            <person name="Armitage A.D."/>
            <person name="Sobczyk M.K."/>
            <person name="Bates H.J."/>
            <person name="Dunwell J.M."/>
            <person name="Nellist C.F."/>
            <person name="Harrison R.J."/>
        </authorList>
    </citation>
    <scope>NUCLEOTIDE SEQUENCE [LARGE SCALE GENOMIC DNA]</scope>
    <source>
        <strain evidence="4 6">A4</strain>
        <strain evidence="3 7">BC-1</strain>
        <strain evidence="2 5">NOV-27</strain>
        <strain evidence="1 8">NOV-71</strain>
    </source>
</reference>
<evidence type="ECO:0000313" key="1">
    <source>
        <dbReference type="EMBL" id="KAE9065817.1"/>
    </source>
</evidence>
<evidence type="ECO:0000313" key="5">
    <source>
        <dbReference type="Proteomes" id="UP000433483"/>
    </source>
</evidence>
<keyword evidence="5" id="KW-1185">Reference proteome</keyword>
<name>A0A6A3VYI1_9STRA</name>
<protein>
    <submittedName>
        <fullName evidence="3">Uncharacterized protein</fullName>
    </submittedName>
</protein>
<dbReference type="Proteomes" id="UP000441208">
    <property type="component" value="Unassembled WGS sequence"/>
</dbReference>
<proteinExistence type="predicted"/>
<evidence type="ECO:0000313" key="3">
    <source>
        <dbReference type="EMBL" id="KAE9175543.1"/>
    </source>
</evidence>
<dbReference type="Proteomes" id="UP000440367">
    <property type="component" value="Unassembled WGS sequence"/>
</dbReference>